<feature type="compositionally biased region" description="Pro residues" evidence="2">
    <location>
        <begin position="288"/>
        <end position="305"/>
    </location>
</feature>
<dbReference type="Pfam" id="PF07716">
    <property type="entry name" value="bZIP_2"/>
    <property type="match status" value="1"/>
</dbReference>
<dbReference type="GO" id="GO:0005634">
    <property type="term" value="C:nucleus"/>
    <property type="evidence" value="ECO:0007669"/>
    <property type="project" value="TreeGrafter"/>
</dbReference>
<dbReference type="Proteomes" id="UP001157006">
    <property type="component" value="Chromosome 3"/>
</dbReference>
<dbReference type="PANTHER" id="PTHR13690:SF80">
    <property type="entry name" value="BZIP TRANSCRIPTION FACTOR FAMILY PROTEIN-RELATED"/>
    <property type="match status" value="1"/>
</dbReference>
<feature type="domain" description="BZIP" evidence="3">
    <location>
        <begin position="143"/>
        <end position="206"/>
    </location>
</feature>
<dbReference type="EMBL" id="OX451738">
    <property type="protein sequence ID" value="CAI8604361.1"/>
    <property type="molecule type" value="Genomic_DNA"/>
</dbReference>
<dbReference type="GO" id="GO:0003700">
    <property type="term" value="F:DNA-binding transcription factor activity"/>
    <property type="evidence" value="ECO:0007669"/>
    <property type="project" value="InterPro"/>
</dbReference>
<organism evidence="4 5">
    <name type="scientific">Vicia faba</name>
    <name type="common">Broad bean</name>
    <name type="synonym">Faba vulgaris</name>
    <dbReference type="NCBI Taxonomy" id="3906"/>
    <lineage>
        <taxon>Eukaryota</taxon>
        <taxon>Viridiplantae</taxon>
        <taxon>Streptophyta</taxon>
        <taxon>Embryophyta</taxon>
        <taxon>Tracheophyta</taxon>
        <taxon>Spermatophyta</taxon>
        <taxon>Magnoliopsida</taxon>
        <taxon>eudicotyledons</taxon>
        <taxon>Gunneridae</taxon>
        <taxon>Pentapetalae</taxon>
        <taxon>rosids</taxon>
        <taxon>fabids</taxon>
        <taxon>Fabales</taxon>
        <taxon>Fabaceae</taxon>
        <taxon>Papilionoideae</taxon>
        <taxon>50 kb inversion clade</taxon>
        <taxon>NPAAA clade</taxon>
        <taxon>Hologalegina</taxon>
        <taxon>IRL clade</taxon>
        <taxon>Fabeae</taxon>
        <taxon>Vicia</taxon>
    </lineage>
</organism>
<name>A0AAV1A1Q9_VICFA</name>
<dbReference type="InterPro" id="IPR046347">
    <property type="entry name" value="bZIP_sf"/>
</dbReference>
<dbReference type="Gene3D" id="1.20.5.170">
    <property type="match status" value="1"/>
</dbReference>
<proteinExistence type="predicted"/>
<dbReference type="PANTHER" id="PTHR13690">
    <property type="entry name" value="TRANSCRIPTION FACTOR POSF21-RELATED"/>
    <property type="match status" value="1"/>
</dbReference>
<feature type="region of interest" description="Disordered" evidence="2">
    <location>
        <begin position="279"/>
        <end position="312"/>
    </location>
</feature>
<evidence type="ECO:0000259" key="3">
    <source>
        <dbReference type="PROSITE" id="PS50217"/>
    </source>
</evidence>
<dbReference type="SUPFAM" id="SSF57959">
    <property type="entry name" value="Leucine zipper domain"/>
    <property type="match status" value="1"/>
</dbReference>
<dbReference type="PROSITE" id="PS50217">
    <property type="entry name" value="BZIP"/>
    <property type="match status" value="1"/>
</dbReference>
<protein>
    <recommendedName>
        <fullName evidence="3">BZIP domain-containing protein</fullName>
    </recommendedName>
</protein>
<evidence type="ECO:0000313" key="4">
    <source>
        <dbReference type="EMBL" id="CAI8604361.1"/>
    </source>
</evidence>
<gene>
    <name evidence="4" type="ORF">VFH_III129480</name>
</gene>
<accession>A0AAV1A1Q9</accession>
<feature type="coiled-coil region" evidence="1">
    <location>
        <begin position="157"/>
        <end position="188"/>
    </location>
</feature>
<feature type="region of interest" description="Disordered" evidence="2">
    <location>
        <begin position="1"/>
        <end position="21"/>
    </location>
</feature>
<feature type="coiled-coil region" evidence="1">
    <location>
        <begin position="217"/>
        <end position="244"/>
    </location>
</feature>
<keyword evidence="5" id="KW-1185">Reference proteome</keyword>
<evidence type="ECO:0000256" key="1">
    <source>
        <dbReference type="SAM" id="Coils"/>
    </source>
</evidence>
<evidence type="ECO:0000256" key="2">
    <source>
        <dbReference type="SAM" id="MobiDB-lite"/>
    </source>
</evidence>
<sequence>MDLSNFIGTTPATSEKQHTSNCTQTIDSNELLENMLCMDISEFDFSLFDIPLPPSSLPPIAPIPAPAQPPKLLSFSEVSDNVNLIGRNGALAACRGNGGGASVLGPRRDSNRFCFGSGSSAPPSYWKRTVIPPEKLAELEISDPSKAKRIISNRVAAKKSKEKKRKYEKELEKRVELLQIRADNVIAERVMAMNEVMQLAAERKRIKDQIESTLQHQQQQRAVIELMKQEADILKRQIHDMNKAMADLSFGEPVSQSQPQVPHQPELYIPLQAPLAPPPPSIFGELSLPPPPSSCGEPLRPPRPSPFGEFLVPPPPSPFGVPFSDQFIGTSFSNYNPWN</sequence>
<reference evidence="4 5" key="1">
    <citation type="submission" date="2023-01" db="EMBL/GenBank/DDBJ databases">
        <authorList>
            <person name="Kreplak J."/>
        </authorList>
    </citation>
    <scope>NUCLEOTIDE SEQUENCE [LARGE SCALE GENOMIC DNA]</scope>
</reference>
<dbReference type="AlphaFoldDB" id="A0AAV1A1Q9"/>
<dbReference type="SMART" id="SM00338">
    <property type="entry name" value="BRLZ"/>
    <property type="match status" value="1"/>
</dbReference>
<evidence type="ECO:0000313" key="5">
    <source>
        <dbReference type="Proteomes" id="UP001157006"/>
    </source>
</evidence>
<dbReference type="InterPro" id="IPR004827">
    <property type="entry name" value="bZIP"/>
</dbReference>
<keyword evidence="1" id="KW-0175">Coiled coil</keyword>